<keyword evidence="1" id="KW-0732">Signal</keyword>
<feature type="chain" id="PRO_5035807991" description="Secreted protein" evidence="1">
    <location>
        <begin position="17"/>
        <end position="136"/>
    </location>
</feature>
<evidence type="ECO:0000313" key="2">
    <source>
        <dbReference type="EMBL" id="RAH81708.1"/>
    </source>
</evidence>
<dbReference type="PROSITE" id="PS51257">
    <property type="entry name" value="PROKAR_LIPOPROTEIN"/>
    <property type="match status" value="1"/>
</dbReference>
<feature type="signal peptide" evidence="1">
    <location>
        <begin position="1"/>
        <end position="16"/>
    </location>
</feature>
<accession>A0A8T8X0P8</accession>
<dbReference type="EMBL" id="KZ824793">
    <property type="protein sequence ID" value="RAH81708.1"/>
    <property type="molecule type" value="Genomic_DNA"/>
</dbReference>
<dbReference type="AlphaFoldDB" id="A0A8T8X0P8"/>
<protein>
    <recommendedName>
        <fullName evidence="4">Secreted protein</fullName>
    </recommendedName>
</protein>
<dbReference type="RefSeq" id="XP_025527602.1">
    <property type="nucleotide sequence ID" value="XM_025677799.1"/>
</dbReference>
<name>A0A8T8X0P8_ASPJA</name>
<organism evidence="2 3">
    <name type="scientific">Aspergillus japonicus CBS 114.51</name>
    <dbReference type="NCBI Taxonomy" id="1448312"/>
    <lineage>
        <taxon>Eukaryota</taxon>
        <taxon>Fungi</taxon>
        <taxon>Dikarya</taxon>
        <taxon>Ascomycota</taxon>
        <taxon>Pezizomycotina</taxon>
        <taxon>Eurotiomycetes</taxon>
        <taxon>Eurotiomycetidae</taxon>
        <taxon>Eurotiales</taxon>
        <taxon>Aspergillaceae</taxon>
        <taxon>Aspergillus</taxon>
        <taxon>Aspergillus subgen. Circumdati</taxon>
    </lineage>
</organism>
<evidence type="ECO:0008006" key="4">
    <source>
        <dbReference type="Google" id="ProtNLM"/>
    </source>
</evidence>
<sequence>MRGIPWLCMLLQSLSASSLLLILSLGCSSEAIALGVLQVNCQLYDCTGKITVPLTPSPLLLFSPPPLSSSHRPLPLIGKLHSTSSSDCPVRAIYSRPDRFTFHRFLFIFHHLSFPSYILPLPTCLNLGPSKLLSST</sequence>
<reference evidence="2 3" key="1">
    <citation type="submission" date="2018-02" db="EMBL/GenBank/DDBJ databases">
        <title>The genomes of Aspergillus section Nigri reveals drivers in fungal speciation.</title>
        <authorList>
            <consortium name="DOE Joint Genome Institute"/>
            <person name="Vesth T.C."/>
            <person name="Nybo J."/>
            <person name="Theobald S."/>
            <person name="Brandl J."/>
            <person name="Frisvad J.C."/>
            <person name="Nielsen K.F."/>
            <person name="Lyhne E.K."/>
            <person name="Kogle M.E."/>
            <person name="Kuo A."/>
            <person name="Riley R."/>
            <person name="Clum A."/>
            <person name="Nolan M."/>
            <person name="Lipzen A."/>
            <person name="Salamov A."/>
            <person name="Henrissat B."/>
            <person name="Wiebenga A."/>
            <person name="De vries R.P."/>
            <person name="Grigoriev I.V."/>
            <person name="Mortensen U.H."/>
            <person name="Andersen M.R."/>
            <person name="Baker S.E."/>
        </authorList>
    </citation>
    <scope>NUCLEOTIDE SEQUENCE [LARGE SCALE GENOMIC DNA]</scope>
    <source>
        <strain evidence="2 3">CBS 114.51</strain>
    </source>
</reference>
<dbReference type="GeneID" id="37181492"/>
<evidence type="ECO:0000256" key="1">
    <source>
        <dbReference type="SAM" id="SignalP"/>
    </source>
</evidence>
<gene>
    <name evidence="2" type="ORF">BO86DRAFT_91703</name>
</gene>
<proteinExistence type="predicted"/>
<dbReference type="Proteomes" id="UP000249497">
    <property type="component" value="Unassembled WGS sequence"/>
</dbReference>
<evidence type="ECO:0000313" key="3">
    <source>
        <dbReference type="Proteomes" id="UP000249497"/>
    </source>
</evidence>
<keyword evidence="3" id="KW-1185">Reference proteome</keyword>